<feature type="compositionally biased region" description="Basic and acidic residues" evidence="1">
    <location>
        <begin position="455"/>
        <end position="467"/>
    </location>
</feature>
<keyword evidence="2" id="KW-0472">Membrane</keyword>
<feature type="transmembrane region" description="Helical" evidence="2">
    <location>
        <begin position="280"/>
        <end position="297"/>
    </location>
</feature>
<feature type="transmembrane region" description="Helical" evidence="2">
    <location>
        <begin position="337"/>
        <end position="363"/>
    </location>
</feature>
<feature type="region of interest" description="Disordered" evidence="1">
    <location>
        <begin position="434"/>
        <end position="467"/>
    </location>
</feature>
<proteinExistence type="predicted"/>
<protein>
    <recommendedName>
        <fullName evidence="6">HupE/UreJ family protein</fullName>
    </recommendedName>
</protein>
<reference evidence="5" key="1">
    <citation type="journal article" date="2019" name="Int. J. Syst. Evol. Microbiol.">
        <title>The Global Catalogue of Microorganisms (GCM) 10K type strain sequencing project: providing services to taxonomists for standard genome sequencing and annotation.</title>
        <authorList>
            <consortium name="The Broad Institute Genomics Platform"/>
            <consortium name="The Broad Institute Genome Sequencing Center for Infectious Disease"/>
            <person name="Wu L."/>
            <person name="Ma J."/>
        </authorList>
    </citation>
    <scope>NUCLEOTIDE SEQUENCE [LARGE SCALE GENOMIC DNA]</scope>
    <source>
        <strain evidence="5">JCM 18959</strain>
    </source>
</reference>
<evidence type="ECO:0000256" key="2">
    <source>
        <dbReference type="SAM" id="Phobius"/>
    </source>
</evidence>
<gene>
    <name evidence="4" type="ORF">GCM10025760_03150</name>
</gene>
<organism evidence="4 5">
    <name type="scientific">Microbacterium yannicii</name>
    <dbReference type="NCBI Taxonomy" id="671622"/>
    <lineage>
        <taxon>Bacteria</taxon>
        <taxon>Bacillati</taxon>
        <taxon>Actinomycetota</taxon>
        <taxon>Actinomycetes</taxon>
        <taxon>Micrococcales</taxon>
        <taxon>Microbacteriaceae</taxon>
        <taxon>Microbacterium</taxon>
    </lineage>
</organism>
<feature type="transmembrane region" description="Helical" evidence="2">
    <location>
        <begin position="214"/>
        <end position="230"/>
    </location>
</feature>
<evidence type="ECO:0008006" key="6">
    <source>
        <dbReference type="Google" id="ProtNLM"/>
    </source>
</evidence>
<dbReference type="Pfam" id="PF13795">
    <property type="entry name" value="HupE_UreJ_2"/>
    <property type="match status" value="1"/>
</dbReference>
<evidence type="ECO:0000313" key="4">
    <source>
        <dbReference type="EMBL" id="GAA5084884.1"/>
    </source>
</evidence>
<keyword evidence="2" id="KW-0812">Transmembrane</keyword>
<keyword evidence="3" id="KW-0732">Signal</keyword>
<sequence length="467" mass="49330">MLSAVPRLSRPLIVGIAAVFAAVLVLLTASSASAHPAGSTGVFVTVQSDAVDVEMQIQKAGFVAATGYDLATDQAELDAVADNLMTFILNRVTVNDDVSKLTPTVTEDPEFTRVNGEDSIRTTIRFADGDRPIEGAVTLDYDFILDVVPSHQVYVALVSDWGNGQVAEGDPEVVGVLGGGVTEITLDRSARTPLAGFFSVVWLGMLHIAEGTDHLLFLMTLLVVAPSLAVRSRRGVRWTEPIPVKRAVLRATLIITSFTVGHLITLALVSLGVISFPTKPVEILVAVSIIVAAVHAIKPLMPRGELLIAGVFGLVHGTAFATTILDLNLSFGEKLVAIVGFNVGVELAQLCAAVLVLPLLIWLSRARAYPVFRTVIAGLAIVAASAWIIAISVDGTTVLQPVFDGIARSPLVWYLALVAVVALLWYFTRTGPSKGEADAASLAPADSPEDPAEQVAEHEALSDRTPA</sequence>
<evidence type="ECO:0000313" key="5">
    <source>
        <dbReference type="Proteomes" id="UP001501407"/>
    </source>
</evidence>
<feature type="transmembrane region" description="Helical" evidence="2">
    <location>
        <begin position="370"/>
        <end position="391"/>
    </location>
</feature>
<dbReference type="RefSeq" id="WP_194412227.1">
    <property type="nucleotide sequence ID" value="NZ_BAABKZ010000001.1"/>
</dbReference>
<feature type="chain" id="PRO_5045676132" description="HupE/UreJ family protein" evidence="3">
    <location>
        <begin position="35"/>
        <end position="467"/>
    </location>
</feature>
<dbReference type="Proteomes" id="UP001501407">
    <property type="component" value="Unassembled WGS sequence"/>
</dbReference>
<evidence type="ECO:0000256" key="1">
    <source>
        <dbReference type="SAM" id="MobiDB-lite"/>
    </source>
</evidence>
<accession>A0ABP9LWH9</accession>
<comment type="caution">
    <text evidence="4">The sequence shown here is derived from an EMBL/GenBank/DDBJ whole genome shotgun (WGS) entry which is preliminary data.</text>
</comment>
<evidence type="ECO:0000256" key="3">
    <source>
        <dbReference type="SAM" id="SignalP"/>
    </source>
</evidence>
<name>A0ABP9LWH9_9MICO</name>
<keyword evidence="2" id="KW-1133">Transmembrane helix</keyword>
<dbReference type="InterPro" id="IPR032809">
    <property type="entry name" value="Put_HupE_UreJ"/>
</dbReference>
<feature type="transmembrane region" description="Helical" evidence="2">
    <location>
        <begin position="306"/>
        <end position="325"/>
    </location>
</feature>
<dbReference type="EMBL" id="BAABKZ010000001">
    <property type="protein sequence ID" value="GAA5084884.1"/>
    <property type="molecule type" value="Genomic_DNA"/>
</dbReference>
<feature type="transmembrane region" description="Helical" evidence="2">
    <location>
        <begin position="411"/>
        <end position="428"/>
    </location>
</feature>
<keyword evidence="5" id="KW-1185">Reference proteome</keyword>
<feature type="transmembrane region" description="Helical" evidence="2">
    <location>
        <begin position="251"/>
        <end position="274"/>
    </location>
</feature>
<feature type="signal peptide" evidence="3">
    <location>
        <begin position="1"/>
        <end position="34"/>
    </location>
</feature>